<dbReference type="AlphaFoldDB" id="A0A1H4I9L3"/>
<evidence type="ECO:0000313" key="1">
    <source>
        <dbReference type="EMBL" id="SEB30048.1"/>
    </source>
</evidence>
<accession>A0A1H4I9L3</accession>
<evidence type="ECO:0000313" key="2">
    <source>
        <dbReference type="Proteomes" id="UP000182652"/>
    </source>
</evidence>
<protein>
    <submittedName>
        <fullName evidence="1">Uncharacterized protein</fullName>
    </submittedName>
</protein>
<dbReference type="EMBL" id="FNSN01000002">
    <property type="protein sequence ID" value="SEB30048.1"/>
    <property type="molecule type" value="Genomic_DNA"/>
</dbReference>
<dbReference type="RefSeq" id="WP_066217197.1">
    <property type="nucleotide sequence ID" value="NZ_FNSN01000002.1"/>
</dbReference>
<dbReference type="Proteomes" id="UP000182652">
    <property type="component" value="Unassembled WGS sequence"/>
</dbReference>
<organism evidence="1 2">
    <name type="scientific">Arthrobacter woluwensis</name>
    <dbReference type="NCBI Taxonomy" id="156980"/>
    <lineage>
        <taxon>Bacteria</taxon>
        <taxon>Bacillati</taxon>
        <taxon>Actinomycetota</taxon>
        <taxon>Actinomycetes</taxon>
        <taxon>Micrococcales</taxon>
        <taxon>Micrococcaceae</taxon>
        <taxon>Arthrobacter</taxon>
    </lineage>
</organism>
<dbReference type="STRING" id="156980.SAMN04489745_0104"/>
<reference evidence="1 2" key="1">
    <citation type="submission" date="2016-10" db="EMBL/GenBank/DDBJ databases">
        <authorList>
            <person name="de Groot N.N."/>
        </authorList>
    </citation>
    <scope>NUCLEOTIDE SEQUENCE [LARGE SCALE GENOMIC DNA]</scope>
    <source>
        <strain evidence="1 2">DSM 10495</strain>
    </source>
</reference>
<keyword evidence="2" id="KW-1185">Reference proteome</keyword>
<name>A0A1H4I9L3_9MICC</name>
<gene>
    <name evidence="1" type="ORF">SAMN04489745_0104</name>
</gene>
<sequence length="168" mass="18904">MTTNPAHQTSLAQEWAEQELHQDPAQLPDSLTIAALEWEKDPTAWTRPLEAPAQYLTLPEWFEENLNVGELCVPDWVFSRGTNLNPEFLVLVKALWAQLVITKDPQAPSTAVVEDLAALSREDRIGQLEKMDTIFARAWEHLAQQGVVVDPARTSWPTLAQQSELRAP</sequence>
<proteinExistence type="predicted"/>